<dbReference type="EMBL" id="UINC01048986">
    <property type="protein sequence ID" value="SVB60191.1"/>
    <property type="molecule type" value="Genomic_DNA"/>
</dbReference>
<sequence>MNGRLSKVAMTDKLFKLKRELDYKCEIGEMGEWECVGAKKYLNKAFDTLDEYWQ</sequence>
<name>A0A382FDU2_9ZZZZ</name>
<evidence type="ECO:0000313" key="1">
    <source>
        <dbReference type="EMBL" id="SVB60191.1"/>
    </source>
</evidence>
<protein>
    <submittedName>
        <fullName evidence="1">Uncharacterized protein</fullName>
    </submittedName>
</protein>
<dbReference type="AlphaFoldDB" id="A0A382FDU2"/>
<reference evidence="1" key="1">
    <citation type="submission" date="2018-05" db="EMBL/GenBank/DDBJ databases">
        <authorList>
            <person name="Lanie J.A."/>
            <person name="Ng W.-L."/>
            <person name="Kazmierczak K.M."/>
            <person name="Andrzejewski T.M."/>
            <person name="Davidsen T.M."/>
            <person name="Wayne K.J."/>
            <person name="Tettelin H."/>
            <person name="Glass J.I."/>
            <person name="Rusch D."/>
            <person name="Podicherti R."/>
            <person name="Tsui H.-C.T."/>
            <person name="Winkler M.E."/>
        </authorList>
    </citation>
    <scope>NUCLEOTIDE SEQUENCE</scope>
</reference>
<gene>
    <name evidence="1" type="ORF">METZ01_LOCUS213045</name>
</gene>
<accession>A0A382FDU2</accession>
<proteinExistence type="predicted"/>
<organism evidence="1">
    <name type="scientific">marine metagenome</name>
    <dbReference type="NCBI Taxonomy" id="408172"/>
    <lineage>
        <taxon>unclassified sequences</taxon>
        <taxon>metagenomes</taxon>
        <taxon>ecological metagenomes</taxon>
    </lineage>
</organism>